<evidence type="ECO:0000313" key="5">
    <source>
        <dbReference type="EMBL" id="KAA5544096.1"/>
    </source>
</evidence>
<keyword evidence="6" id="KW-1185">Reference proteome</keyword>
<comment type="caution">
    <text evidence="5">The sequence shown here is derived from an EMBL/GenBank/DDBJ whole genome shotgun (WGS) entry which is preliminary data.</text>
</comment>
<dbReference type="Gene3D" id="3.40.50.150">
    <property type="entry name" value="Vaccinia Virus protein VP39"/>
    <property type="match status" value="1"/>
</dbReference>
<organism evidence="5 6">
    <name type="scientific">Adhaeribacter rhizoryzae</name>
    <dbReference type="NCBI Taxonomy" id="2607907"/>
    <lineage>
        <taxon>Bacteria</taxon>
        <taxon>Pseudomonadati</taxon>
        <taxon>Bacteroidota</taxon>
        <taxon>Cytophagia</taxon>
        <taxon>Cytophagales</taxon>
        <taxon>Hymenobacteraceae</taxon>
        <taxon>Adhaeribacter</taxon>
    </lineage>
</organism>
<dbReference type="PANTHER" id="PTHR43464">
    <property type="entry name" value="METHYLTRANSFERASE"/>
    <property type="match status" value="1"/>
</dbReference>
<evidence type="ECO:0000256" key="3">
    <source>
        <dbReference type="ARBA" id="ARBA00022691"/>
    </source>
</evidence>
<sequence>MDDLNLSGEALRKNLDELEIINHWLGGNKVVTSALNKVIREPTGTSKIKPPIKIADIGCGGGDILRVVAQWAKKHQLSVELTGIDANDFMVNYARQKCRNYANINILQENIFEPTFQGRKFDVIICSLFCHHFTDEQLQNMWSQLYRQANKAVIINDLHRHPLAYYSIKYITKLFSGSYLVKNDAPLSVLRAFRKAEIQVILAKSNINKYTLQWQWAFRWQLIMHK</sequence>
<proteinExistence type="predicted"/>
<protein>
    <submittedName>
        <fullName evidence="5">Methyltransferase domain-containing protein</fullName>
    </submittedName>
</protein>
<keyword evidence="2 5" id="KW-0808">Transferase</keyword>
<dbReference type="PANTHER" id="PTHR43464:SF19">
    <property type="entry name" value="UBIQUINONE BIOSYNTHESIS O-METHYLTRANSFERASE, MITOCHONDRIAL"/>
    <property type="match status" value="1"/>
</dbReference>
<evidence type="ECO:0000313" key="6">
    <source>
        <dbReference type="Proteomes" id="UP000323426"/>
    </source>
</evidence>
<keyword evidence="3" id="KW-0949">S-adenosyl-L-methionine</keyword>
<keyword evidence="1 5" id="KW-0489">Methyltransferase</keyword>
<accession>A0A5M6DCA4</accession>
<evidence type="ECO:0000259" key="4">
    <source>
        <dbReference type="Pfam" id="PF13649"/>
    </source>
</evidence>
<evidence type="ECO:0000256" key="1">
    <source>
        <dbReference type="ARBA" id="ARBA00022603"/>
    </source>
</evidence>
<dbReference type="InterPro" id="IPR029063">
    <property type="entry name" value="SAM-dependent_MTases_sf"/>
</dbReference>
<dbReference type="CDD" id="cd02440">
    <property type="entry name" value="AdoMet_MTases"/>
    <property type="match status" value="1"/>
</dbReference>
<gene>
    <name evidence="5" type="ORF">F0145_15815</name>
</gene>
<dbReference type="GO" id="GO:0032259">
    <property type="term" value="P:methylation"/>
    <property type="evidence" value="ECO:0007669"/>
    <property type="project" value="UniProtKB-KW"/>
</dbReference>
<dbReference type="Proteomes" id="UP000323426">
    <property type="component" value="Unassembled WGS sequence"/>
</dbReference>
<reference evidence="5 6" key="1">
    <citation type="submission" date="2019-09" db="EMBL/GenBank/DDBJ databases">
        <title>Genome sequence and assembly of Adhaeribacter sp.</title>
        <authorList>
            <person name="Chhetri G."/>
        </authorList>
    </citation>
    <scope>NUCLEOTIDE SEQUENCE [LARGE SCALE GENOMIC DNA]</scope>
    <source>
        <strain evidence="5 6">DK36</strain>
    </source>
</reference>
<dbReference type="EMBL" id="VWSF01000012">
    <property type="protein sequence ID" value="KAA5544096.1"/>
    <property type="molecule type" value="Genomic_DNA"/>
</dbReference>
<dbReference type="InterPro" id="IPR041698">
    <property type="entry name" value="Methyltransf_25"/>
</dbReference>
<evidence type="ECO:0000256" key="2">
    <source>
        <dbReference type="ARBA" id="ARBA00022679"/>
    </source>
</evidence>
<feature type="domain" description="Methyltransferase" evidence="4">
    <location>
        <begin position="54"/>
        <end position="147"/>
    </location>
</feature>
<dbReference type="SUPFAM" id="SSF53335">
    <property type="entry name" value="S-adenosyl-L-methionine-dependent methyltransferases"/>
    <property type="match status" value="1"/>
</dbReference>
<dbReference type="GO" id="GO:0008168">
    <property type="term" value="F:methyltransferase activity"/>
    <property type="evidence" value="ECO:0007669"/>
    <property type="project" value="UniProtKB-KW"/>
</dbReference>
<dbReference type="AlphaFoldDB" id="A0A5M6DCA4"/>
<dbReference type="Pfam" id="PF13649">
    <property type="entry name" value="Methyltransf_25"/>
    <property type="match status" value="1"/>
</dbReference>
<name>A0A5M6DCA4_9BACT</name>